<evidence type="ECO:0000313" key="2">
    <source>
        <dbReference type="EMBL" id="ASI99779.1"/>
    </source>
</evidence>
<gene>
    <name evidence="2" type="ORF">A3L02_09485</name>
</gene>
<keyword evidence="3" id="KW-1185">Reference proteome</keyword>
<sequence>MRKVSAGVAFSYFFPISLVIANLKVLTEWSGSDKVVAGGLYSLVALPFFALSYYLSRSDRTSIFWLSFVLPVFGFYPLVYSIKAPYSVILWAFMLLAAFLPLSDSEVVRLTFIEENGPNALVMLIPPFISLISLEKAVLGIVGLSLVVVLIYLLRRNVSVQYVLSYVVTWSLVNLDCGFEAPGFLMGLIFGLGIFHLIRRLEVISATLSRWNY</sequence>
<dbReference type="EMBL" id="CP014854">
    <property type="protein sequence ID" value="ASI99779.1"/>
    <property type="molecule type" value="Genomic_DNA"/>
</dbReference>
<accession>A0A218P4B8</accession>
<feature type="transmembrane region" description="Helical" evidence="1">
    <location>
        <begin position="35"/>
        <end position="56"/>
    </location>
</feature>
<feature type="transmembrane region" description="Helical" evidence="1">
    <location>
        <begin position="6"/>
        <end position="23"/>
    </location>
</feature>
<feature type="transmembrane region" description="Helical" evidence="1">
    <location>
        <begin position="181"/>
        <end position="198"/>
    </location>
</feature>
<dbReference type="KEGG" id="tce:A3L02_09485"/>
<proteinExistence type="predicted"/>
<dbReference type="RefSeq" id="WP_088863695.1">
    <property type="nucleotide sequence ID" value="NZ_CP014854.1"/>
</dbReference>
<evidence type="ECO:0000313" key="3">
    <source>
        <dbReference type="Proteomes" id="UP000197156"/>
    </source>
</evidence>
<dbReference type="GeneID" id="33324996"/>
<keyword evidence="1" id="KW-0812">Transmembrane</keyword>
<name>A0A218P4B8_THECE</name>
<dbReference type="AlphaFoldDB" id="A0A218P4B8"/>
<reference evidence="2 3" key="1">
    <citation type="submission" date="2016-03" db="EMBL/GenBank/DDBJ databases">
        <title>Complete genome sequence of Thermococcus celer.</title>
        <authorList>
            <person name="Oger P.M."/>
        </authorList>
    </citation>
    <scope>NUCLEOTIDE SEQUENCE [LARGE SCALE GENOMIC DNA]</scope>
    <source>
        <strain evidence="2 3">Vu 13</strain>
    </source>
</reference>
<feature type="transmembrane region" description="Helical" evidence="1">
    <location>
        <begin position="62"/>
        <end position="79"/>
    </location>
</feature>
<feature type="transmembrane region" description="Helical" evidence="1">
    <location>
        <begin position="86"/>
        <end position="103"/>
    </location>
</feature>
<keyword evidence="1" id="KW-0472">Membrane</keyword>
<feature type="transmembrane region" description="Helical" evidence="1">
    <location>
        <begin position="123"/>
        <end position="151"/>
    </location>
</feature>
<protein>
    <submittedName>
        <fullName evidence="2">Uncharacterized protein</fullName>
    </submittedName>
</protein>
<organism evidence="2 3">
    <name type="scientific">Thermococcus celer Vu 13 = JCM 8558</name>
    <dbReference type="NCBI Taxonomy" id="1293037"/>
    <lineage>
        <taxon>Archaea</taxon>
        <taxon>Methanobacteriati</taxon>
        <taxon>Methanobacteriota</taxon>
        <taxon>Thermococci</taxon>
        <taxon>Thermococcales</taxon>
        <taxon>Thermococcaceae</taxon>
        <taxon>Thermococcus</taxon>
    </lineage>
</organism>
<dbReference type="OrthoDB" id="101970at2157"/>
<dbReference type="Proteomes" id="UP000197156">
    <property type="component" value="Chromosome"/>
</dbReference>
<keyword evidence="1" id="KW-1133">Transmembrane helix</keyword>
<evidence type="ECO:0000256" key="1">
    <source>
        <dbReference type="SAM" id="Phobius"/>
    </source>
</evidence>